<keyword evidence="2" id="KW-1185">Reference proteome</keyword>
<accession>A0A919D9B5</accession>
<evidence type="ECO:0000313" key="1">
    <source>
        <dbReference type="EMBL" id="GHE26398.1"/>
    </source>
</evidence>
<proteinExistence type="predicted"/>
<dbReference type="InterPro" id="IPR027417">
    <property type="entry name" value="P-loop_NTPase"/>
</dbReference>
<dbReference type="AlphaFoldDB" id="A0A919D9B5"/>
<sequence>MSRSDLRALFRSNNQSLKAVDVFADRENEWAAVARSITARAAEARDPAFDVEDLESPRRNVLTFYGVGGIGKTSLSRQIAEHLAGDDHGPRQWPPLDPSVGPVIPVRLDLSTQAGLGFESVMLALRVAVASLGRPMTAFDLAFHRYWAHNHPGEPLEEYLRRNTFFSRFSTSLSVPEQMRSALADTAQALMMPGTLGVLVGQTLKTVVRSLRDHRLRSRALGGCRRLPDLLEAEPDLDTLSYYAHLLAWDLSQLPAERSATLVVLLDTFEDIGDRTHRDAERLVQRLAWLMPNALFVITGRNRLQWDDDRLEGQLDWVGTRCWPLLAPGAEQDPRQHRIGYLSAEDAERYLCRRLTLDEQPLMDEQTRHLIIARSHGLPLYLDLAVMRFLDLYHQQGTAPAAAKFNHDFPALVARTFRDLTAPERQVLRAVSLLDAFSIPLARAAAGHDRDAPAMQLAERPFIEHQPAAPWPYYLHNLVRSAIRDADSTAEDRWSPADWQRTAARAFAALGTEYSAARADGDRRKLLGCLHQGLRLARDFNLGLDWLVDAAYAYVEDFVWEPVELPPAGAPSAGGTPAVIPHSGPAANPPTALAAALSAIARRQRQHRQLTADTLRDVLASGLLPESLNDLPAYFLAECDRDLGRLQESMDGMRRVAAAGGRLAPDASRGMLHLARRLGHFPDVLTAAAALGRRGRKHRTLGDVWWSQGNITRACASYAQGRDDAEQQGQHGEAALSQACLAFAAAFQDRARAQEQIQRAEDMLTGGDARWAQLQVRNARLLRDAGAGPGLADRAAAVVREAEANGLTSSAAYARFAVCFDAAITDSPQQLESARQGLLLSVQGAEFAYLLELSYLMTGHRPPEDLPRAHWIDGVQETGARWRRLIDDRRAQLATTGD</sequence>
<dbReference type="Proteomes" id="UP000617734">
    <property type="component" value="Unassembled WGS sequence"/>
</dbReference>
<reference evidence="1" key="2">
    <citation type="submission" date="2020-09" db="EMBL/GenBank/DDBJ databases">
        <authorList>
            <person name="Sun Q."/>
            <person name="Ohkuma M."/>
        </authorList>
    </citation>
    <scope>NUCLEOTIDE SEQUENCE</scope>
    <source>
        <strain evidence="1">JCM 4646</strain>
    </source>
</reference>
<organism evidence="1 2">
    <name type="scientific">Kitasatospora indigofera</name>
    <dbReference type="NCBI Taxonomy" id="67307"/>
    <lineage>
        <taxon>Bacteria</taxon>
        <taxon>Bacillati</taxon>
        <taxon>Actinomycetota</taxon>
        <taxon>Actinomycetes</taxon>
        <taxon>Kitasatosporales</taxon>
        <taxon>Streptomycetaceae</taxon>
        <taxon>Kitasatospora</taxon>
    </lineage>
</organism>
<comment type="caution">
    <text evidence="1">The sequence shown here is derived from an EMBL/GenBank/DDBJ whole genome shotgun (WGS) entry which is preliminary data.</text>
</comment>
<evidence type="ECO:0000313" key="2">
    <source>
        <dbReference type="Proteomes" id="UP000617734"/>
    </source>
</evidence>
<name>A0A919D9B5_9ACTN</name>
<dbReference type="EMBL" id="BNBO01000092">
    <property type="protein sequence ID" value="GHE26398.1"/>
    <property type="molecule type" value="Genomic_DNA"/>
</dbReference>
<protein>
    <submittedName>
        <fullName evidence="1">ATP/GTP-binding protein</fullName>
    </submittedName>
</protein>
<gene>
    <name evidence="1" type="ORF">GCM10018781_78560</name>
</gene>
<dbReference type="SUPFAM" id="SSF52540">
    <property type="entry name" value="P-loop containing nucleoside triphosphate hydrolases"/>
    <property type="match status" value="1"/>
</dbReference>
<reference evidence="1" key="1">
    <citation type="journal article" date="2014" name="Int. J. Syst. Evol. Microbiol.">
        <title>Complete genome sequence of Corynebacterium casei LMG S-19264T (=DSM 44701T), isolated from a smear-ripened cheese.</title>
        <authorList>
            <consortium name="US DOE Joint Genome Institute (JGI-PGF)"/>
            <person name="Walter F."/>
            <person name="Albersmeier A."/>
            <person name="Kalinowski J."/>
            <person name="Ruckert C."/>
        </authorList>
    </citation>
    <scope>NUCLEOTIDE SEQUENCE</scope>
    <source>
        <strain evidence="1">JCM 4646</strain>
    </source>
</reference>